<organism evidence="1 2">
    <name type="scientific">Trichonephila clavipes</name>
    <name type="common">Golden silk orbweaver</name>
    <name type="synonym">Nephila clavipes</name>
    <dbReference type="NCBI Taxonomy" id="2585209"/>
    <lineage>
        <taxon>Eukaryota</taxon>
        <taxon>Metazoa</taxon>
        <taxon>Ecdysozoa</taxon>
        <taxon>Arthropoda</taxon>
        <taxon>Chelicerata</taxon>
        <taxon>Arachnida</taxon>
        <taxon>Araneae</taxon>
        <taxon>Araneomorphae</taxon>
        <taxon>Entelegynae</taxon>
        <taxon>Araneoidea</taxon>
        <taxon>Nephilidae</taxon>
        <taxon>Trichonephila</taxon>
    </lineage>
</organism>
<name>A0A8X6VJC4_TRICX</name>
<comment type="caution">
    <text evidence="1">The sequence shown here is derived from an EMBL/GenBank/DDBJ whole genome shotgun (WGS) entry which is preliminary data.</text>
</comment>
<reference evidence="1" key="1">
    <citation type="submission" date="2020-08" db="EMBL/GenBank/DDBJ databases">
        <title>Multicomponent nature underlies the extraordinary mechanical properties of spider dragline silk.</title>
        <authorList>
            <person name="Kono N."/>
            <person name="Nakamura H."/>
            <person name="Mori M."/>
            <person name="Yoshida Y."/>
            <person name="Ohtoshi R."/>
            <person name="Malay A.D."/>
            <person name="Moran D.A.P."/>
            <person name="Tomita M."/>
            <person name="Numata K."/>
            <person name="Arakawa K."/>
        </authorList>
    </citation>
    <scope>NUCLEOTIDE SEQUENCE</scope>
</reference>
<sequence length="133" mass="14965">MRTFLIADVSSPILGADFLHYFELVLDFRNKCLRGTKTKLQSVGHLKHANLHSVQIPISADTIHHKHKFLPVFMSENEIEETSFDVCVDSDEVIKNVCSEAIKGKMDSRSGTSVSMQEGSTLKAKEIQLFSHF</sequence>
<keyword evidence="2" id="KW-1185">Reference proteome</keyword>
<proteinExistence type="predicted"/>
<dbReference type="AlphaFoldDB" id="A0A8X6VJC4"/>
<protein>
    <submittedName>
        <fullName evidence="1">Transposon Ty3-I Gag-Pol polyprotein</fullName>
    </submittedName>
</protein>
<dbReference type="EMBL" id="BMAU01021292">
    <property type="protein sequence ID" value="GFY09818.1"/>
    <property type="molecule type" value="Genomic_DNA"/>
</dbReference>
<evidence type="ECO:0000313" key="2">
    <source>
        <dbReference type="Proteomes" id="UP000887159"/>
    </source>
</evidence>
<dbReference type="Proteomes" id="UP000887159">
    <property type="component" value="Unassembled WGS sequence"/>
</dbReference>
<gene>
    <name evidence="1" type="primary">TY3B-I_1097</name>
    <name evidence="1" type="ORF">TNCV_3697801</name>
</gene>
<accession>A0A8X6VJC4</accession>
<evidence type="ECO:0000313" key="1">
    <source>
        <dbReference type="EMBL" id="GFY09818.1"/>
    </source>
</evidence>